<keyword evidence="1" id="KW-1133">Transmembrane helix</keyword>
<dbReference type="EMBL" id="JH393257">
    <property type="protein sequence ID" value="EHJ94502.1"/>
    <property type="molecule type" value="Genomic_DNA"/>
</dbReference>
<dbReference type="Proteomes" id="UP000005756">
    <property type="component" value="Unassembled WGS sequence"/>
</dbReference>
<evidence type="ECO:0000313" key="4">
    <source>
        <dbReference type="Proteomes" id="UP000005756"/>
    </source>
</evidence>
<evidence type="ECO:0000313" key="3">
    <source>
        <dbReference type="EMBL" id="OZT74151.1"/>
    </source>
</evidence>
<dbReference type="OrthoDB" id="7067191at2"/>
<proteinExistence type="predicted"/>
<protein>
    <recommendedName>
        <fullName evidence="6">DUF4760 domain-containing protein</fullName>
    </recommendedName>
</protein>
<evidence type="ECO:0000256" key="1">
    <source>
        <dbReference type="SAM" id="Phobius"/>
    </source>
</evidence>
<dbReference type="Proteomes" id="UP000216538">
    <property type="component" value="Unassembled WGS sequence"/>
</dbReference>
<sequence length="189" mass="21590">MEIVYTTLSSSALLGILGFLFRHLIQTRLTNAVKHEYDKKIENVKSELKAKNDALASELAYLKDSRLQRNAEARKIKQDYYHMFLEAVSIKFTYINSMETEDGILANRKFCVEVNRLPLYASQEVVEFVSQFAGGGKAPEFTALYEVIRKDLCSDTYDEFNSLSQFYFQIPEKIKAKKSMQPTANAAAD</sequence>
<dbReference type="AlphaFoldDB" id="A0A265DXV2"/>
<dbReference type="EMBL" id="NPEY01000006">
    <property type="protein sequence ID" value="OZT74151.1"/>
    <property type="molecule type" value="Genomic_DNA"/>
</dbReference>
<gene>
    <name evidence="3" type="ORF">CE457_09145</name>
    <name evidence="2" type="ORF">KUC_1461</name>
</gene>
<accession>A0A265DXV2</accession>
<keyword evidence="5" id="KW-1185">Reference proteome</keyword>
<evidence type="ECO:0008006" key="6">
    <source>
        <dbReference type="Google" id="ProtNLM"/>
    </source>
</evidence>
<name>A0A265DXV2_9GAMM</name>
<dbReference type="RefSeq" id="WP_007112438.1">
    <property type="nucleotide sequence ID" value="NZ_JH393257.1"/>
</dbReference>
<evidence type="ECO:0000313" key="2">
    <source>
        <dbReference type="EMBL" id="EHJ94502.1"/>
    </source>
</evidence>
<evidence type="ECO:0000313" key="5">
    <source>
        <dbReference type="Proteomes" id="UP000216538"/>
    </source>
</evidence>
<keyword evidence="1" id="KW-0812">Transmembrane</keyword>
<reference evidence="3 5" key="2">
    <citation type="submission" date="2017-07" db="EMBL/GenBank/DDBJ databases">
        <title>Shotgun whole genome sequences of three halophilic bacterial isolates.</title>
        <authorList>
            <person name="Pozzo T."/>
            <person name="Higdon S.M."/>
            <person name="Quillaguaman J."/>
        </authorList>
    </citation>
    <scope>NUCLEOTIDE SEQUENCE [LARGE SCALE GENOMIC DNA]</scope>
    <source>
        <strain evidence="3 5">LC1</strain>
    </source>
</reference>
<keyword evidence="1" id="KW-0472">Membrane</keyword>
<feature type="transmembrane region" description="Helical" evidence="1">
    <location>
        <begin position="6"/>
        <end position="25"/>
    </location>
</feature>
<reference evidence="2 4" key="1">
    <citation type="submission" date="2011-10" db="EMBL/GenBank/DDBJ databases">
        <authorList>
            <person name="Quillaguamn J."/>
            <person name="Guzmn D."/>
            <person name="Balderrama-Subieta A."/>
            <person name="Cardona-Ortuo C."/>
            <person name="Guevara-Martnez M."/>
            <person name="Callisaya-Quispe N."/>
        </authorList>
    </citation>
    <scope>NUCLEOTIDE SEQUENCE [LARGE SCALE GENOMIC DNA]</scope>
    <source>
        <strain evidence="2 4">LC1</strain>
    </source>
</reference>
<organism evidence="2 4">
    <name type="scientific">Vreelandella boliviensis LC1</name>
    <dbReference type="NCBI Taxonomy" id="1072583"/>
    <lineage>
        <taxon>Bacteria</taxon>
        <taxon>Pseudomonadati</taxon>
        <taxon>Pseudomonadota</taxon>
        <taxon>Gammaproteobacteria</taxon>
        <taxon>Oceanospirillales</taxon>
        <taxon>Halomonadaceae</taxon>
        <taxon>Vreelandella</taxon>
    </lineage>
</organism>